<reference evidence="2" key="1">
    <citation type="submission" date="2022-10" db="EMBL/GenBank/DDBJ databases">
        <title>The complete genomes of actinobacterial strains from the NBC collection.</title>
        <authorList>
            <person name="Joergensen T.S."/>
            <person name="Alvarez Arevalo M."/>
            <person name="Sterndorff E.B."/>
            <person name="Faurdal D."/>
            <person name="Vuksanovic O."/>
            <person name="Mourched A.-S."/>
            <person name="Charusanti P."/>
            <person name="Shaw S."/>
            <person name="Blin K."/>
            <person name="Weber T."/>
        </authorList>
    </citation>
    <scope>NUCLEOTIDE SEQUENCE</scope>
    <source>
        <strain evidence="2">NBC_01393</strain>
    </source>
</reference>
<evidence type="ECO:0000313" key="2">
    <source>
        <dbReference type="EMBL" id="WTZ11148.1"/>
    </source>
</evidence>
<accession>A0AAU3I0G4</accession>
<feature type="region of interest" description="Disordered" evidence="1">
    <location>
        <begin position="214"/>
        <end position="238"/>
    </location>
</feature>
<dbReference type="InterPro" id="IPR011989">
    <property type="entry name" value="ARM-like"/>
</dbReference>
<organism evidence="2">
    <name type="scientific">Streptomyces sp. NBC_01393</name>
    <dbReference type="NCBI Taxonomy" id="2903851"/>
    <lineage>
        <taxon>Bacteria</taxon>
        <taxon>Bacillati</taxon>
        <taxon>Actinomycetota</taxon>
        <taxon>Actinomycetes</taxon>
        <taxon>Kitasatosporales</taxon>
        <taxon>Streptomycetaceae</taxon>
        <taxon>Streptomyces</taxon>
    </lineage>
</organism>
<dbReference type="InterPro" id="IPR016024">
    <property type="entry name" value="ARM-type_fold"/>
</dbReference>
<evidence type="ECO:0008006" key="3">
    <source>
        <dbReference type="Google" id="ProtNLM"/>
    </source>
</evidence>
<evidence type="ECO:0000256" key="1">
    <source>
        <dbReference type="SAM" id="MobiDB-lite"/>
    </source>
</evidence>
<sequence length="238" mass="25858">MTINDGSGASDPWALLLATDWSSIEHCCPNVAPATPVILAGLLDDDEDVQRTALHNLGQAVTHQNSIYGATAPAARFVIAILGHSRTMTLGVYFHEERRRPMRAALLQWLGDLAFDATYDEDGPGEPDDVTAVRAVLPLIYEAAQPYLADPDLPIREAAVHAAAMTLAAPELAVHIPELVPLVRGTLSTSEYRGYRYLAERCLVIWGVEPGPLPDPRISGPEPMDRPWADGYSDDPPF</sequence>
<dbReference type="AlphaFoldDB" id="A0AAU3I0G4"/>
<dbReference type="EMBL" id="CP109546">
    <property type="protein sequence ID" value="WTZ11148.1"/>
    <property type="molecule type" value="Genomic_DNA"/>
</dbReference>
<gene>
    <name evidence="2" type="ORF">OG699_26125</name>
</gene>
<name>A0AAU3I0G4_9ACTN</name>
<dbReference type="SUPFAM" id="SSF48371">
    <property type="entry name" value="ARM repeat"/>
    <property type="match status" value="1"/>
</dbReference>
<proteinExistence type="predicted"/>
<protein>
    <recommendedName>
        <fullName evidence="3">HEAT repeat domain-containing protein</fullName>
    </recommendedName>
</protein>
<dbReference type="Gene3D" id="1.25.10.10">
    <property type="entry name" value="Leucine-rich Repeat Variant"/>
    <property type="match status" value="1"/>
</dbReference>